<evidence type="ECO:0000256" key="5">
    <source>
        <dbReference type="ARBA" id="ARBA00023136"/>
    </source>
</evidence>
<keyword evidence="4" id="KW-1133">Transmembrane helix</keyword>
<keyword evidence="5" id="KW-0472">Membrane</keyword>
<dbReference type="eggNOG" id="COG2271">
    <property type="taxonomic scope" value="Bacteria"/>
</dbReference>
<keyword evidence="7" id="KW-1185">Reference proteome</keyword>
<sequence>MRFTPFHSVLLLSLYFAEGFPAGLMVHVIPPVLREHGVPLEYIGLIKMLAFPWVLKFLWAPWVDRYNLFDLGLHRGWIILAIGMVSGLLLWLGTMNPGQLSSWSILLFMLVLVSMNFGAATQDIATDGLAVKLLPPPMRGWGNALQVGGYKVGMIVSASLLLMAIDGIGWSLSLYSMAAILACCLIPIFLFDECPLGDSSATAENIQNVKDKSPVSLALILNTYLSFLRQPGMIYWVAVLLLFKMPDSLASGMIKPMLVDKGLSLADVGVVTLMSSLVGVAAVFSGGGFYDRFGPRVCLVSLSLLQALALAMYSIVSGGATEMTVVLAVAIFEQIVDSMANVALFAMMMHYCRKEHEGADFTLQACIQVIVSGAAGVFSGFVAKMLGYDGLFIAAGVISLLVASQVLHYFRMDPDAVREWRRLKEAPAE</sequence>
<gene>
    <name evidence="6" type="ordered locus">HCH_02057</name>
</gene>
<dbReference type="PANTHER" id="PTHR12778:SF10">
    <property type="entry name" value="MAJOR FACILITATOR SUPERFAMILY DOMAIN-CONTAINING PROTEIN 3"/>
    <property type="match status" value="1"/>
</dbReference>
<name>Q2SKD6_HAHCH</name>
<dbReference type="AlphaFoldDB" id="Q2SKD6"/>
<dbReference type="InterPro" id="IPR004752">
    <property type="entry name" value="AmpG_permease/AT-1"/>
</dbReference>
<reference evidence="6 7" key="1">
    <citation type="journal article" date="2005" name="Nucleic Acids Res.">
        <title>Genomic blueprint of Hahella chejuensis, a marine microbe producing an algicidal agent.</title>
        <authorList>
            <person name="Jeong H."/>
            <person name="Yim J.H."/>
            <person name="Lee C."/>
            <person name="Choi S.-H."/>
            <person name="Park Y.K."/>
            <person name="Yoon S.H."/>
            <person name="Hur C.-G."/>
            <person name="Kang H.-Y."/>
            <person name="Kim D."/>
            <person name="Lee H.H."/>
            <person name="Park K.H."/>
            <person name="Park S.-H."/>
            <person name="Park H.-S."/>
            <person name="Lee H.K."/>
            <person name="Oh T.K."/>
            <person name="Kim J.F."/>
        </authorList>
    </citation>
    <scope>NUCLEOTIDE SEQUENCE [LARGE SCALE GENOMIC DNA]</scope>
    <source>
        <strain evidence="6 7">KCTC 2396</strain>
    </source>
</reference>
<dbReference type="RefSeq" id="WP_011395959.1">
    <property type="nucleotide sequence ID" value="NC_007645.1"/>
</dbReference>
<dbReference type="SUPFAM" id="SSF103473">
    <property type="entry name" value="MFS general substrate transporter"/>
    <property type="match status" value="1"/>
</dbReference>
<evidence type="ECO:0000313" key="7">
    <source>
        <dbReference type="Proteomes" id="UP000000238"/>
    </source>
</evidence>
<proteinExistence type="predicted"/>
<dbReference type="EMBL" id="CP000155">
    <property type="protein sequence ID" value="ABC28888.1"/>
    <property type="molecule type" value="Genomic_DNA"/>
</dbReference>
<dbReference type="GO" id="GO:0022857">
    <property type="term" value="F:transmembrane transporter activity"/>
    <property type="evidence" value="ECO:0007669"/>
    <property type="project" value="InterPro"/>
</dbReference>
<dbReference type="KEGG" id="hch:HCH_02057"/>
<dbReference type="InterPro" id="IPR011701">
    <property type="entry name" value="MFS"/>
</dbReference>
<dbReference type="CDD" id="cd17485">
    <property type="entry name" value="MFS_MFSD3"/>
    <property type="match status" value="1"/>
</dbReference>
<keyword evidence="3" id="KW-0812">Transmembrane</keyword>
<evidence type="ECO:0000256" key="1">
    <source>
        <dbReference type="ARBA" id="ARBA00004141"/>
    </source>
</evidence>
<evidence type="ECO:0000256" key="3">
    <source>
        <dbReference type="ARBA" id="ARBA00022692"/>
    </source>
</evidence>
<dbReference type="Gene3D" id="1.20.1250.20">
    <property type="entry name" value="MFS general substrate transporter like domains"/>
    <property type="match status" value="2"/>
</dbReference>
<dbReference type="Pfam" id="PF07690">
    <property type="entry name" value="MFS_1"/>
    <property type="match status" value="1"/>
</dbReference>
<dbReference type="Proteomes" id="UP000000238">
    <property type="component" value="Chromosome"/>
</dbReference>
<accession>Q2SKD6</accession>
<organism evidence="6 7">
    <name type="scientific">Hahella chejuensis (strain KCTC 2396)</name>
    <dbReference type="NCBI Taxonomy" id="349521"/>
    <lineage>
        <taxon>Bacteria</taxon>
        <taxon>Pseudomonadati</taxon>
        <taxon>Pseudomonadota</taxon>
        <taxon>Gammaproteobacteria</taxon>
        <taxon>Oceanospirillales</taxon>
        <taxon>Hahellaceae</taxon>
        <taxon>Hahella</taxon>
    </lineage>
</organism>
<dbReference type="GO" id="GO:0016020">
    <property type="term" value="C:membrane"/>
    <property type="evidence" value="ECO:0007669"/>
    <property type="project" value="UniProtKB-SubCell"/>
</dbReference>
<evidence type="ECO:0000313" key="6">
    <source>
        <dbReference type="EMBL" id="ABC28888.1"/>
    </source>
</evidence>
<keyword evidence="2" id="KW-0813">Transport</keyword>
<protein>
    <submittedName>
        <fullName evidence="6">Permease of the major facilitator superfamily</fullName>
    </submittedName>
</protein>
<evidence type="ECO:0000256" key="2">
    <source>
        <dbReference type="ARBA" id="ARBA00022448"/>
    </source>
</evidence>
<dbReference type="HOGENOM" id="CLU_029352_4_2_6"/>
<dbReference type="InterPro" id="IPR036259">
    <property type="entry name" value="MFS_trans_sf"/>
</dbReference>
<dbReference type="OrthoDB" id="9787815at2"/>
<comment type="subcellular location">
    <subcellularLocation>
        <location evidence="1">Membrane</location>
        <topology evidence="1">Multi-pass membrane protein</topology>
    </subcellularLocation>
</comment>
<dbReference type="PANTHER" id="PTHR12778">
    <property type="entry name" value="SOLUTE CARRIER FAMILY 33 ACETYL-COA TRANSPORTER -RELATED"/>
    <property type="match status" value="1"/>
</dbReference>
<evidence type="ECO:0000256" key="4">
    <source>
        <dbReference type="ARBA" id="ARBA00022989"/>
    </source>
</evidence>
<dbReference type="STRING" id="349521.HCH_02057"/>